<dbReference type="PANTHER" id="PTHR44068">
    <property type="entry name" value="ZGC:194242"/>
    <property type="match status" value="1"/>
</dbReference>
<dbReference type="PANTHER" id="PTHR44068:SF11">
    <property type="entry name" value="GERANYL DIPHOSPHATE 2-C-METHYLTRANSFERASE"/>
    <property type="match status" value="1"/>
</dbReference>
<protein>
    <recommendedName>
        <fullName evidence="1">Methyltransferase domain-containing protein</fullName>
    </recommendedName>
</protein>
<feature type="domain" description="Methyltransferase" evidence="1">
    <location>
        <begin position="50"/>
        <end position="142"/>
    </location>
</feature>
<evidence type="ECO:0000259" key="1">
    <source>
        <dbReference type="Pfam" id="PF13649"/>
    </source>
</evidence>
<dbReference type="InterPro" id="IPR029063">
    <property type="entry name" value="SAM-dependent_MTases_sf"/>
</dbReference>
<organism evidence="2 3">
    <name type="scientific">Actinoplanes nipponensis</name>
    <dbReference type="NCBI Taxonomy" id="135950"/>
    <lineage>
        <taxon>Bacteria</taxon>
        <taxon>Bacillati</taxon>
        <taxon>Actinomycetota</taxon>
        <taxon>Actinomycetes</taxon>
        <taxon>Micromonosporales</taxon>
        <taxon>Micromonosporaceae</taxon>
        <taxon>Actinoplanes</taxon>
    </lineage>
</organism>
<reference evidence="2" key="1">
    <citation type="submission" date="2021-01" db="EMBL/GenBank/DDBJ databases">
        <title>Whole genome shotgun sequence of Actinoplanes nipponensis NBRC 14063.</title>
        <authorList>
            <person name="Komaki H."/>
            <person name="Tamura T."/>
        </authorList>
    </citation>
    <scope>NUCLEOTIDE SEQUENCE</scope>
    <source>
        <strain evidence="2">NBRC 14063</strain>
    </source>
</reference>
<sequence length="271" mass="29355">MTTSSLALEGIKARQQKTWASGDYGAVGALIHPISERLVQAADLAAGSRVLDVATGTGNAALAAARCRCPVTGVDYVPELLERGRARAAAEHLDVDFAEGDAEALPFADGEWDAVLSVVGVMFAPDQERAAAELTRVCRPGGTIALANWTPDGFIGELFRTVGRRVPPPAGVRAPVEWGSEPRLRELFGDRVRDLRIDRREFVFRFRAPHELADYFRAHYGPTLKAFEALDEDHGKLLYADLVELAARYNVATDGTAKIPAAYLEVLATRA</sequence>
<dbReference type="SUPFAM" id="SSF53335">
    <property type="entry name" value="S-adenosyl-L-methionine-dependent methyltransferases"/>
    <property type="match status" value="1"/>
</dbReference>
<dbReference type="InterPro" id="IPR041698">
    <property type="entry name" value="Methyltransf_25"/>
</dbReference>
<proteinExistence type="predicted"/>
<dbReference type="AlphaFoldDB" id="A0A919JQB7"/>
<accession>A0A919JQB7</accession>
<dbReference type="RefSeq" id="WP_203771148.1">
    <property type="nucleotide sequence ID" value="NZ_BAAAYJ010000062.1"/>
</dbReference>
<comment type="caution">
    <text evidence="2">The sequence shown here is derived from an EMBL/GenBank/DDBJ whole genome shotgun (WGS) entry which is preliminary data.</text>
</comment>
<dbReference type="Gene3D" id="3.40.50.150">
    <property type="entry name" value="Vaccinia Virus protein VP39"/>
    <property type="match status" value="1"/>
</dbReference>
<dbReference type="InterPro" id="IPR050447">
    <property type="entry name" value="Erg6_SMT_methyltransf"/>
</dbReference>
<evidence type="ECO:0000313" key="3">
    <source>
        <dbReference type="Proteomes" id="UP000647172"/>
    </source>
</evidence>
<dbReference type="EMBL" id="BOMQ01000053">
    <property type="protein sequence ID" value="GIE51009.1"/>
    <property type="molecule type" value="Genomic_DNA"/>
</dbReference>
<dbReference type="Proteomes" id="UP000647172">
    <property type="component" value="Unassembled WGS sequence"/>
</dbReference>
<gene>
    <name evidence="2" type="ORF">Ani05nite_45430</name>
</gene>
<evidence type="ECO:0000313" key="2">
    <source>
        <dbReference type="EMBL" id="GIE51009.1"/>
    </source>
</evidence>
<dbReference type="CDD" id="cd02440">
    <property type="entry name" value="AdoMet_MTases"/>
    <property type="match status" value="1"/>
</dbReference>
<dbReference type="Pfam" id="PF13649">
    <property type="entry name" value="Methyltransf_25"/>
    <property type="match status" value="1"/>
</dbReference>
<keyword evidence="3" id="KW-1185">Reference proteome</keyword>
<name>A0A919JQB7_9ACTN</name>